<dbReference type="EMBL" id="WXEW01000013">
    <property type="protein sequence ID" value="NAS27072.1"/>
    <property type="molecule type" value="Genomic_DNA"/>
</dbReference>
<evidence type="ECO:0000256" key="1">
    <source>
        <dbReference type="SAM" id="MobiDB-lite"/>
    </source>
</evidence>
<dbReference type="Proteomes" id="UP000479526">
    <property type="component" value="Unassembled WGS sequence"/>
</dbReference>
<dbReference type="AlphaFoldDB" id="A0A7C9NNC2"/>
<gene>
    <name evidence="2" type="ORF">GT755_36075</name>
</gene>
<protein>
    <submittedName>
        <fullName evidence="2">Uncharacterized protein</fullName>
    </submittedName>
</protein>
<accession>A0A7C9NNC2</accession>
<evidence type="ECO:0000313" key="3">
    <source>
        <dbReference type="Proteomes" id="UP000479526"/>
    </source>
</evidence>
<reference evidence="2 3" key="1">
    <citation type="submission" date="2020-01" db="EMBL/GenBank/DDBJ databases">
        <title>Herbidospora sp. NEAU-GS84 nov., a novel actinomycete isolated from soil.</title>
        <authorList>
            <person name="Han L."/>
        </authorList>
    </citation>
    <scope>NUCLEOTIDE SEQUENCE [LARGE SCALE GENOMIC DNA]</scope>
    <source>
        <strain evidence="2 3">NEAU-GS84</strain>
    </source>
</reference>
<keyword evidence="3" id="KW-1185">Reference proteome</keyword>
<evidence type="ECO:0000313" key="2">
    <source>
        <dbReference type="EMBL" id="NAS27072.1"/>
    </source>
</evidence>
<comment type="caution">
    <text evidence="2">The sequence shown here is derived from an EMBL/GenBank/DDBJ whole genome shotgun (WGS) entry which is preliminary data.</text>
</comment>
<sequence>MTAAYRTGKWTTPRREDPCHRSLGRRGQEFEMVPGRPVGVLVCGKDSKRDHGRDVALALAGDLNAIPAAPGAGSCTGTATEWYDLQFRYADGPGVGVSVRVGCRPPVHNGSLDGTGEFPQLRALSQGG</sequence>
<organism evidence="2 3">
    <name type="scientific">Herbidospora solisilvae</name>
    <dbReference type="NCBI Taxonomy" id="2696284"/>
    <lineage>
        <taxon>Bacteria</taxon>
        <taxon>Bacillati</taxon>
        <taxon>Actinomycetota</taxon>
        <taxon>Actinomycetes</taxon>
        <taxon>Streptosporangiales</taxon>
        <taxon>Streptosporangiaceae</taxon>
        <taxon>Herbidospora</taxon>
    </lineage>
</organism>
<name>A0A7C9NNC2_9ACTN</name>
<proteinExistence type="predicted"/>
<dbReference type="RefSeq" id="WP_161484037.1">
    <property type="nucleotide sequence ID" value="NZ_WXEW01000013.1"/>
</dbReference>
<feature type="region of interest" description="Disordered" evidence="1">
    <location>
        <begin position="1"/>
        <end position="22"/>
    </location>
</feature>